<dbReference type="InterPro" id="IPR037720">
    <property type="entry name" value="C2B_Ferlin"/>
</dbReference>
<dbReference type="GO" id="GO:0046872">
    <property type="term" value="F:metal ion binding"/>
    <property type="evidence" value="ECO:0007669"/>
    <property type="project" value="UniProtKB-KW"/>
</dbReference>
<accession>A0A4W6CNP5</accession>
<dbReference type="PANTHER" id="PTHR12546:SF36">
    <property type="entry name" value="FER-1-LIKE PROTEIN 4"/>
    <property type="match status" value="1"/>
</dbReference>
<dbReference type="InterPro" id="IPR037725">
    <property type="entry name" value="C2F_Ferlin"/>
</dbReference>
<evidence type="ECO:0000256" key="6">
    <source>
        <dbReference type="ARBA" id="ARBA00022989"/>
    </source>
</evidence>
<dbReference type="InterPro" id="IPR037721">
    <property type="entry name" value="Ferlin"/>
</dbReference>
<keyword evidence="4" id="KW-0677">Repeat</keyword>
<feature type="transmembrane region" description="Helical" evidence="9">
    <location>
        <begin position="1404"/>
        <end position="1425"/>
    </location>
</feature>
<dbReference type="InterPro" id="IPR012968">
    <property type="entry name" value="FerIin_dom"/>
</dbReference>
<evidence type="ECO:0000256" key="1">
    <source>
        <dbReference type="ARBA" id="ARBA00004167"/>
    </source>
</evidence>
<dbReference type="PROSITE" id="PS50004">
    <property type="entry name" value="C2"/>
    <property type="match status" value="5"/>
</dbReference>
<dbReference type="InterPro" id="IPR012561">
    <property type="entry name" value="Ferlin_B-domain"/>
</dbReference>
<keyword evidence="12" id="KW-1185">Reference proteome</keyword>
<keyword evidence="5" id="KW-0106">Calcium</keyword>
<dbReference type="InterPro" id="IPR000008">
    <property type="entry name" value="C2_dom"/>
</dbReference>
<evidence type="ECO:0000256" key="2">
    <source>
        <dbReference type="ARBA" id="ARBA00022692"/>
    </source>
</evidence>
<dbReference type="CDD" id="cd04037">
    <property type="entry name" value="C2E_Ferlin"/>
    <property type="match status" value="1"/>
</dbReference>
<dbReference type="CDD" id="cd04017">
    <property type="entry name" value="C2D_Ferlin"/>
    <property type="match status" value="1"/>
</dbReference>
<evidence type="ECO:0000256" key="4">
    <source>
        <dbReference type="ARBA" id="ARBA00022737"/>
    </source>
</evidence>
<sequence>ARRLGRSLVRTGDEDDDDDDDDFDDDLMDMEASDIILTPLLRSVLLTDVCVCVCVCVCVQVNVNILEAQKLVGVNISPAVFIRVGGQKKHTATQKSTNCPFYNENFQFEFHEAPQILFDKVIEIKVVHRRTLAFLMTHIGSFKIDISTVYNQPDHRFYQKWAPLTDPADTRSGIKGYVKASLSVLMKGDAMSIPSLPPPSTSGASEDIEKNLLLPRGMASERPWARFRVRIYRAEGLPTMDEGLMAKMSKVTDRTVFIDPYVKVTFAGQQGETSVANATSCPVWNEEISFIEQFPPLAQRIMVQILDDAKMGDIALATHFLDLQQISDPTRNGFNPTFGPSWVNLYGSPQNSTLGDVHQALNQGLGEGIFYRGRILLALTVEVYAASSAVTSDTGSVALGKFLLRSDTTLSLQPQNTIPDAFLWLLSGSKRLAYVRIPAHSIMFSLVEEQRGRHCGKVTTLYMKSPGASASEIFAKLEVYLWLGLAKYSKEATNCLPEEFLPVYEEEEEQRRLVPADSRYFQLRCHLYQGRGLMAADDDGLSDPFAKVLFSTPVLSDTLSPAWCECLLFDRVLLEGTREELQRDPPLIIISIFDYDSMGSPKPLGRAFAEPEFKPAEEPYKKPRLRFYDVTMGRAAAGELLAAFELIELDYSGSVDPQELTYLEEERCYVIPEGVRPVLRTFRIEVLFWGLRELKRVNLFEVERPLVKVECAGRMLESEEIVNYKAHPNFKELVRYIDVELPEQAYLHPPLTLFVVEHRAFGQLALVGSHVVQSLMDYAPPELGGEPEEEEEEPKPKGLMLMLVPLTLQAPLNKLMKKGEELEEEPPEKEELDWWSKYYASLEEMERKVRSDFLYGGDLESEFSQFQDWLQIFPLYKGRASAEDEEEDEEERLMGKYKGSFLVYPIESEEEENTKCKITNGIPKNSPIKVLVRVYIVKASSLAPTDPNGKADPYLVVRVGQQSLDTKDRYIPKQLNPTFGEVFELTVSFPLETELFVTVLDHDLVGADDVIGETRVDLENRFYSRHRASCGLALYYDTDGYNKWRDAKKPSTVLAELCRKNGIPSPEYRTSEVKVLNKIFKIPPDKNQRTPEEEAEMEEHAALSVLHRWGEMNEFLPGAVTLVPEHVEIRSLWNPDKPGLPQGYLHMWVDMFPTDIPAPPPVDIKPRLPEQYELRVIIWNTDDVFLDDVNPFTGDPSSDIYVKGWIKGLESDKQETDVHFNSLTGEGNFNWRFVFRFDYLPTEKEVVYKKKESIFSLEESEFRQPAVLTLQVWDYDRIAANDFLGSIELRLSDMVRAAKSSNKCTIEMAKDRAGPRFSIFRAKKMKGWWPLNNCGDTEIACLKGKVEAELQLVPLEQAEANPVGRARKEPEPLDKPNRPTTTFSWFVNPMKTFIFLIWKKFKKYIIAFAILAVLTLFLVLILYTLPGQISSLIIKG</sequence>
<dbReference type="SUPFAM" id="SSF49562">
    <property type="entry name" value="C2 domain (Calcium/lipid-binding domain, CaLB)"/>
    <property type="match status" value="6"/>
</dbReference>
<reference evidence="11" key="2">
    <citation type="submission" date="2025-08" db="UniProtKB">
        <authorList>
            <consortium name="Ensembl"/>
        </authorList>
    </citation>
    <scope>IDENTIFICATION</scope>
</reference>
<evidence type="ECO:0000313" key="11">
    <source>
        <dbReference type="Ensembl" id="ENSLCAP00010013930.1"/>
    </source>
</evidence>
<keyword evidence="7 9" id="KW-0472">Membrane</keyword>
<dbReference type="InterPro" id="IPR032362">
    <property type="entry name" value="Ferlin_C"/>
</dbReference>
<dbReference type="Pfam" id="PF08150">
    <property type="entry name" value="FerB"/>
    <property type="match status" value="1"/>
</dbReference>
<evidence type="ECO:0000256" key="3">
    <source>
        <dbReference type="ARBA" id="ARBA00022723"/>
    </source>
</evidence>
<feature type="domain" description="C2" evidence="10">
    <location>
        <begin position="912"/>
        <end position="1031"/>
    </location>
</feature>
<dbReference type="InterPro" id="IPR055072">
    <property type="entry name" value="Ferlin_DSRM"/>
</dbReference>
<dbReference type="Pfam" id="PF22901">
    <property type="entry name" value="dsrm_Ferlin"/>
    <property type="match status" value="1"/>
</dbReference>
<evidence type="ECO:0000256" key="9">
    <source>
        <dbReference type="SAM" id="Phobius"/>
    </source>
</evidence>
<dbReference type="InterPro" id="IPR035892">
    <property type="entry name" value="C2_domain_sf"/>
</dbReference>
<reference evidence="11" key="3">
    <citation type="submission" date="2025-09" db="UniProtKB">
        <authorList>
            <consortium name="Ensembl"/>
        </authorList>
    </citation>
    <scope>IDENTIFICATION</scope>
</reference>
<reference evidence="12" key="1">
    <citation type="submission" date="2015-09" db="EMBL/GenBank/DDBJ databases">
        <authorList>
            <person name="Sai Rama Sridatta P."/>
        </authorList>
    </citation>
    <scope>NUCLEOTIDE SEQUENCE [LARGE SCALE GENOMIC DNA]</scope>
</reference>
<dbReference type="InterPro" id="IPR037722">
    <property type="entry name" value="C2C_Ferlin"/>
</dbReference>
<dbReference type="GeneTree" id="ENSGT00940000160586"/>
<proteinExistence type="predicted"/>
<dbReference type="InterPro" id="IPR037723">
    <property type="entry name" value="C2D_Ferlin"/>
</dbReference>
<dbReference type="GO" id="GO:0007009">
    <property type="term" value="P:plasma membrane organization"/>
    <property type="evidence" value="ECO:0007669"/>
    <property type="project" value="TreeGrafter"/>
</dbReference>
<dbReference type="PANTHER" id="PTHR12546">
    <property type="entry name" value="FER-1-LIKE"/>
    <property type="match status" value="1"/>
</dbReference>
<dbReference type="Pfam" id="PF00168">
    <property type="entry name" value="C2"/>
    <property type="match status" value="5"/>
</dbReference>
<evidence type="ECO:0000256" key="5">
    <source>
        <dbReference type="ARBA" id="ARBA00022837"/>
    </source>
</evidence>
<feature type="domain" description="C2" evidence="10">
    <location>
        <begin position="502"/>
        <end position="629"/>
    </location>
</feature>
<dbReference type="Ensembl" id="ENSLCAT00010014230.1">
    <property type="protein sequence ID" value="ENSLCAP00010013930.1"/>
    <property type="gene ID" value="ENSLCAG00010006528.1"/>
</dbReference>
<evidence type="ECO:0000256" key="7">
    <source>
        <dbReference type="ARBA" id="ARBA00023136"/>
    </source>
</evidence>
<dbReference type="CDD" id="cd08374">
    <property type="entry name" value="C2F_Ferlin"/>
    <property type="match status" value="1"/>
</dbReference>
<dbReference type="Pfam" id="PF08151">
    <property type="entry name" value="FerI"/>
    <property type="match status" value="1"/>
</dbReference>
<evidence type="ECO:0000313" key="12">
    <source>
        <dbReference type="Proteomes" id="UP000314980"/>
    </source>
</evidence>
<keyword evidence="6 9" id="KW-1133">Transmembrane helix</keyword>
<dbReference type="SMART" id="SM01202">
    <property type="entry name" value="FerI"/>
    <property type="match status" value="1"/>
</dbReference>
<dbReference type="SMART" id="SM00239">
    <property type="entry name" value="C2"/>
    <property type="match status" value="5"/>
</dbReference>
<protein>
    <submittedName>
        <fullName evidence="11">Fer-1 like family member 4</fullName>
    </submittedName>
</protein>
<name>A0A4W6CNP5_LATCA</name>
<feature type="domain" description="C2" evidence="10">
    <location>
        <begin position="1156"/>
        <end position="1305"/>
    </location>
</feature>
<dbReference type="CDD" id="cd04011">
    <property type="entry name" value="C2B_Ferlin"/>
    <property type="match status" value="1"/>
</dbReference>
<evidence type="ECO:0000256" key="8">
    <source>
        <dbReference type="SAM" id="MobiDB-lite"/>
    </source>
</evidence>
<dbReference type="CDD" id="cd04018">
    <property type="entry name" value="C2C_Ferlin"/>
    <property type="match status" value="1"/>
</dbReference>
<dbReference type="GO" id="GO:0016020">
    <property type="term" value="C:membrane"/>
    <property type="evidence" value="ECO:0007669"/>
    <property type="project" value="UniProtKB-SubCell"/>
</dbReference>
<dbReference type="Pfam" id="PF16165">
    <property type="entry name" value="Ferlin_C"/>
    <property type="match status" value="1"/>
</dbReference>
<dbReference type="InterPro" id="IPR037724">
    <property type="entry name" value="C2E_Ferlin"/>
</dbReference>
<keyword evidence="3" id="KW-0479">Metal-binding</keyword>
<dbReference type="SMART" id="SM01201">
    <property type="entry name" value="FerB"/>
    <property type="match status" value="1"/>
</dbReference>
<evidence type="ECO:0000259" key="10">
    <source>
        <dbReference type="PROSITE" id="PS50004"/>
    </source>
</evidence>
<feature type="domain" description="C2" evidence="10">
    <location>
        <begin position="204"/>
        <end position="343"/>
    </location>
</feature>
<comment type="subcellular location">
    <subcellularLocation>
        <location evidence="1">Membrane</location>
        <topology evidence="1">Single-pass membrane protein</topology>
    </subcellularLocation>
</comment>
<organism evidence="11 12">
    <name type="scientific">Lates calcarifer</name>
    <name type="common">Barramundi</name>
    <name type="synonym">Holocentrus calcarifer</name>
    <dbReference type="NCBI Taxonomy" id="8187"/>
    <lineage>
        <taxon>Eukaryota</taxon>
        <taxon>Metazoa</taxon>
        <taxon>Chordata</taxon>
        <taxon>Craniata</taxon>
        <taxon>Vertebrata</taxon>
        <taxon>Euteleostomi</taxon>
        <taxon>Actinopterygii</taxon>
        <taxon>Neopterygii</taxon>
        <taxon>Teleostei</taxon>
        <taxon>Neoteleostei</taxon>
        <taxon>Acanthomorphata</taxon>
        <taxon>Carangaria</taxon>
        <taxon>Carangaria incertae sedis</taxon>
        <taxon>Centropomidae</taxon>
        <taxon>Lates</taxon>
    </lineage>
</organism>
<feature type="domain" description="C2" evidence="10">
    <location>
        <begin position="36"/>
        <end position="162"/>
    </location>
</feature>
<keyword evidence="2 9" id="KW-0812">Transmembrane</keyword>
<feature type="region of interest" description="Disordered" evidence="8">
    <location>
        <begin position="1"/>
        <end position="21"/>
    </location>
</feature>
<dbReference type="Gene3D" id="2.60.40.150">
    <property type="entry name" value="C2 domain"/>
    <property type="match status" value="5"/>
</dbReference>
<dbReference type="Proteomes" id="UP000314980">
    <property type="component" value="Unassembled WGS sequence"/>
</dbReference>